<dbReference type="RefSeq" id="WP_171358789.1">
    <property type="nucleotide sequence ID" value="NZ_VTYN01000023.1"/>
</dbReference>
<accession>A0A7Y3ZBM3</accession>
<evidence type="ECO:0000313" key="1">
    <source>
        <dbReference type="EMBL" id="NOH50061.1"/>
    </source>
</evidence>
<sequence>MILEFPTKDDFYSAANGFLNSSWDSVTEHLHEFEKLHGFVDDSEDQEDSKLYWASAKQTLVNATALVQQAVEFYIKGRIVEVSPYLLISGNPQSWPRGCNKQDIEFSAFRTLDAQDLIKVHDTVCHERFSDEFIQWNETLRTIRNKVMHTVDRTLNVTPEQLINFILFAHGYFNRSSNWFDARRAYLENTPVNSMKSIRSDGDYESYILNSLLIDFRLAIDVLPPAVCKKYFGYDKKARNQHCPNCVCTVSRMDFWDYELIDDLGKTYQKTAAPCFYSCNLCGYKGEIVEKQCEELGCEGQLQDRESGVCFSCFFENAL</sequence>
<gene>
    <name evidence="1" type="ORF">F0262_18625</name>
</gene>
<evidence type="ECO:0000313" key="2">
    <source>
        <dbReference type="Proteomes" id="UP000572072"/>
    </source>
</evidence>
<protein>
    <submittedName>
        <fullName evidence="1">Uncharacterized protein</fullName>
    </submittedName>
</protein>
<organism evidence="1 2">
    <name type="scientific">Vibrio rotiferianus</name>
    <dbReference type="NCBI Taxonomy" id="190895"/>
    <lineage>
        <taxon>Bacteria</taxon>
        <taxon>Pseudomonadati</taxon>
        <taxon>Pseudomonadota</taxon>
        <taxon>Gammaproteobacteria</taxon>
        <taxon>Vibrionales</taxon>
        <taxon>Vibrionaceae</taxon>
        <taxon>Vibrio</taxon>
    </lineage>
</organism>
<name>A0A7Y3ZBM3_9VIBR</name>
<dbReference type="AlphaFoldDB" id="A0A7Y3ZBM3"/>
<reference evidence="1 2" key="1">
    <citation type="submission" date="2019-08" db="EMBL/GenBank/DDBJ databases">
        <title>Draft genome sequencing and comparative genomics of hatchery-associated Vibrios.</title>
        <authorList>
            <person name="Kehlet-Delgado H."/>
            <person name="Mueller R.S."/>
        </authorList>
    </citation>
    <scope>NUCLEOTIDE SEQUENCE [LARGE SCALE GENOMIC DNA]</scope>
    <source>
        <strain evidence="1 2">00-78-3</strain>
    </source>
</reference>
<comment type="caution">
    <text evidence="1">The sequence shown here is derived from an EMBL/GenBank/DDBJ whole genome shotgun (WGS) entry which is preliminary data.</text>
</comment>
<proteinExistence type="predicted"/>
<dbReference type="Proteomes" id="UP000572072">
    <property type="component" value="Unassembled WGS sequence"/>
</dbReference>
<dbReference type="EMBL" id="VTYN01000023">
    <property type="protein sequence ID" value="NOH50061.1"/>
    <property type="molecule type" value="Genomic_DNA"/>
</dbReference>